<protein>
    <submittedName>
        <fullName evidence="1">Type VII secretion system-associated protein</fullName>
    </submittedName>
</protein>
<dbReference type="InterPro" id="IPR049801">
    <property type="entry name" value="T7SS_assoc-like"/>
</dbReference>
<evidence type="ECO:0000313" key="2">
    <source>
        <dbReference type="Proteomes" id="UP000298111"/>
    </source>
</evidence>
<name>A0A6C1C993_9ACTN</name>
<gene>
    <name evidence="1" type="ORF">D8771_21490</name>
</gene>
<dbReference type="GeneID" id="75180842"/>
<reference evidence="1 2" key="1">
    <citation type="submission" date="2018-10" db="EMBL/GenBank/DDBJ databases">
        <title>Isolation of pseudouridimycin from Streptomyces albus DSM 40763.</title>
        <authorList>
            <person name="Rosenqvist P."/>
            <person name="Metsae-Ketelae M."/>
            <person name="Virta P."/>
        </authorList>
    </citation>
    <scope>NUCLEOTIDE SEQUENCE [LARGE SCALE GENOMIC DNA]</scope>
    <source>
        <strain evidence="1 2">DSM 40763</strain>
    </source>
</reference>
<evidence type="ECO:0000313" key="1">
    <source>
        <dbReference type="EMBL" id="TGG80390.1"/>
    </source>
</evidence>
<dbReference type="RefSeq" id="WP_016470338.1">
    <property type="nucleotide sequence ID" value="NZ_BBQG01000028.1"/>
</dbReference>
<dbReference type="AlphaFoldDB" id="A0A6C1C993"/>
<comment type="caution">
    <text evidence="1">The sequence shown here is derived from an EMBL/GenBank/DDBJ whole genome shotgun (WGS) entry which is preliminary data.</text>
</comment>
<dbReference type="EMBL" id="RCIY01000069">
    <property type="protein sequence ID" value="TGG80390.1"/>
    <property type="molecule type" value="Genomic_DNA"/>
</dbReference>
<organism evidence="1 2">
    <name type="scientific">Streptomyces albus</name>
    <dbReference type="NCBI Taxonomy" id="1888"/>
    <lineage>
        <taxon>Bacteria</taxon>
        <taxon>Bacillati</taxon>
        <taxon>Actinomycetota</taxon>
        <taxon>Actinomycetes</taxon>
        <taxon>Kitasatosporales</taxon>
        <taxon>Streptomycetaceae</taxon>
        <taxon>Streptomyces</taxon>
    </lineage>
</organism>
<sequence>MAEGNQPATQLNKEWLQNFKNHDIAAFRDLLKAISEDGENPMAPAMKTLNNKDAPIPGLPFGTPVPLAIGNLAGDESTHGKKVNESVVEMVQVLDGIISSHMDLFKDIESALEETIDTLFKTQGQSLDAIDGQKLFDIFEDEDVEADLTTPPDEESSGGGGDDDDDD</sequence>
<dbReference type="Proteomes" id="UP000298111">
    <property type="component" value="Unassembled WGS sequence"/>
</dbReference>
<proteinExistence type="predicted"/>
<accession>A0A6C1C993</accession>
<dbReference type="NCBIfam" id="NF033533">
    <property type="entry name" value="lone7_assoc_B"/>
    <property type="match status" value="1"/>
</dbReference>